<comment type="caution">
    <text evidence="1">The sequence shown here is derived from an EMBL/GenBank/DDBJ whole genome shotgun (WGS) entry which is preliminary data.</text>
</comment>
<accession>A0ACC2G1D5</accession>
<protein>
    <submittedName>
        <fullName evidence="1">Uncharacterized protein</fullName>
    </submittedName>
</protein>
<dbReference type="Proteomes" id="UP001157502">
    <property type="component" value="Chromosome 19"/>
</dbReference>
<keyword evidence="2" id="KW-1185">Reference proteome</keyword>
<organism evidence="1 2">
    <name type="scientific">Dallia pectoralis</name>
    <name type="common">Alaska blackfish</name>
    <dbReference type="NCBI Taxonomy" id="75939"/>
    <lineage>
        <taxon>Eukaryota</taxon>
        <taxon>Metazoa</taxon>
        <taxon>Chordata</taxon>
        <taxon>Craniata</taxon>
        <taxon>Vertebrata</taxon>
        <taxon>Euteleostomi</taxon>
        <taxon>Actinopterygii</taxon>
        <taxon>Neopterygii</taxon>
        <taxon>Teleostei</taxon>
        <taxon>Protacanthopterygii</taxon>
        <taxon>Esociformes</taxon>
        <taxon>Umbridae</taxon>
        <taxon>Dallia</taxon>
    </lineage>
</organism>
<name>A0ACC2G1D5_DALPE</name>
<gene>
    <name evidence="1" type="ORF">DPEC_G00227910</name>
</gene>
<evidence type="ECO:0000313" key="1">
    <source>
        <dbReference type="EMBL" id="KAJ7997335.1"/>
    </source>
</evidence>
<reference evidence="1" key="1">
    <citation type="submission" date="2021-05" db="EMBL/GenBank/DDBJ databases">
        <authorList>
            <person name="Pan Q."/>
            <person name="Jouanno E."/>
            <person name="Zahm M."/>
            <person name="Klopp C."/>
            <person name="Cabau C."/>
            <person name="Louis A."/>
            <person name="Berthelot C."/>
            <person name="Parey E."/>
            <person name="Roest Crollius H."/>
            <person name="Montfort J."/>
            <person name="Robinson-Rechavi M."/>
            <person name="Bouchez O."/>
            <person name="Lampietro C."/>
            <person name="Lopez Roques C."/>
            <person name="Donnadieu C."/>
            <person name="Postlethwait J."/>
            <person name="Bobe J."/>
            <person name="Dillon D."/>
            <person name="Chandos A."/>
            <person name="von Hippel F."/>
            <person name="Guiguen Y."/>
        </authorList>
    </citation>
    <scope>NUCLEOTIDE SEQUENCE</scope>
    <source>
        <strain evidence="1">YG-Jan2019</strain>
    </source>
</reference>
<evidence type="ECO:0000313" key="2">
    <source>
        <dbReference type="Proteomes" id="UP001157502"/>
    </source>
</evidence>
<sequence length="106" mass="11811">MFPLLELTSPRSVSLPQPWTFPTTHAHVKQRTKPPSSWSSFLLSFIRGEPTEPHIVLSGGIRFLPGYRGPRAGRANKHESVVSAHQHMCRYSPIILSPRSTGASRP</sequence>
<proteinExistence type="predicted"/>
<dbReference type="EMBL" id="CM055746">
    <property type="protein sequence ID" value="KAJ7997335.1"/>
    <property type="molecule type" value="Genomic_DNA"/>
</dbReference>